<proteinExistence type="predicted"/>
<evidence type="ECO:0000313" key="3">
    <source>
        <dbReference type="EMBL" id="RED85176.1"/>
    </source>
</evidence>
<comment type="caution">
    <text evidence="3">The sequence shown here is derived from an EMBL/GenBank/DDBJ whole genome shotgun (WGS) entry which is preliminary data.</text>
</comment>
<evidence type="ECO:0000259" key="2">
    <source>
        <dbReference type="PROSITE" id="PS51832"/>
    </source>
</evidence>
<dbReference type="AlphaFoldDB" id="A0A3D9KGC4"/>
<dbReference type="CDD" id="cd00077">
    <property type="entry name" value="HDc"/>
    <property type="match status" value="1"/>
</dbReference>
<dbReference type="SUPFAM" id="SSF109604">
    <property type="entry name" value="HD-domain/PDEase-like"/>
    <property type="match status" value="1"/>
</dbReference>
<dbReference type="Gene3D" id="1.10.3210.10">
    <property type="entry name" value="Hypothetical protein af1432"/>
    <property type="match status" value="1"/>
</dbReference>
<reference evidence="3 4" key="1">
    <citation type="submission" date="2018-07" db="EMBL/GenBank/DDBJ databases">
        <title>Genomic Encyclopedia of Type Strains, Phase III (KMG-III): the genomes of soil and plant-associated and newly described type strains.</title>
        <authorList>
            <person name="Whitman W."/>
        </authorList>
    </citation>
    <scope>NUCLEOTIDE SEQUENCE [LARGE SCALE GENOMIC DNA]</scope>
    <source>
        <strain evidence="3 4">CECT 7287</strain>
    </source>
</reference>
<protein>
    <submittedName>
        <fullName evidence="3">HD-GYP domain-containing protein (C-di-GMP phosphodiesterase class II)</fullName>
    </submittedName>
</protein>
<evidence type="ECO:0000313" key="4">
    <source>
        <dbReference type="Proteomes" id="UP000256977"/>
    </source>
</evidence>
<dbReference type="PANTHER" id="PTHR43155:SF2">
    <property type="entry name" value="CYCLIC DI-GMP PHOSPHODIESTERASE PA4108"/>
    <property type="match status" value="1"/>
</dbReference>
<feature type="compositionally biased region" description="Low complexity" evidence="1">
    <location>
        <begin position="61"/>
        <end position="74"/>
    </location>
</feature>
<dbReference type="PANTHER" id="PTHR43155">
    <property type="entry name" value="CYCLIC DI-GMP PHOSPHODIESTERASE PA4108-RELATED"/>
    <property type="match status" value="1"/>
</dbReference>
<dbReference type="InterPro" id="IPR003607">
    <property type="entry name" value="HD/PDEase_dom"/>
</dbReference>
<dbReference type="RefSeq" id="WP_116060178.1">
    <property type="nucleotide sequence ID" value="NZ_QRDZ01000005.1"/>
</dbReference>
<dbReference type="PROSITE" id="PS51832">
    <property type="entry name" value="HD_GYP"/>
    <property type="match status" value="1"/>
</dbReference>
<dbReference type="Proteomes" id="UP000256977">
    <property type="component" value="Unassembled WGS sequence"/>
</dbReference>
<sequence>MKPTATLRPGQTLAKPVLNKNGMVMLGAGTQLTDKYIERLRTLGITDIYVEEDASSRTQGAESSPAIASHASASQERPNRKRNSAASKKAVDEAFARLIGNPLIRQQLSVPMLGDRFVRIYQTLLKELSDHRFIKDRLTLLHMKDPMLFEHTLNVATLSAIIGFAKQYSIEPLHDLIVSALLFDIGMTQLPDELLTKKGRLTDYDRGLIERHTVEGYQMLVHRSDLPGAAAICALQHHERYDGSGYPSGLSRSNIHEFAQIIALADTYDALVSRRHHRSSYTKRDAVEFLLGSGDRMFDLSLVKLFVGHISIYPVGSRVVLNSGQTAVITSVDSSLVQRPIVKIIREGDGRPVTSPYEIDLRAQFDLVIVDTAL</sequence>
<dbReference type="EMBL" id="QRDZ01000005">
    <property type="protein sequence ID" value="RED85176.1"/>
    <property type="molecule type" value="Genomic_DNA"/>
</dbReference>
<accession>A0A3D9KGC4</accession>
<evidence type="ECO:0000256" key="1">
    <source>
        <dbReference type="SAM" id="MobiDB-lite"/>
    </source>
</evidence>
<feature type="domain" description="HD-GYP" evidence="2">
    <location>
        <begin position="126"/>
        <end position="322"/>
    </location>
</feature>
<gene>
    <name evidence="3" type="ORF">DFP98_105187</name>
</gene>
<dbReference type="Pfam" id="PF13487">
    <property type="entry name" value="HD_5"/>
    <property type="match status" value="1"/>
</dbReference>
<dbReference type="InterPro" id="IPR037522">
    <property type="entry name" value="HD_GYP_dom"/>
</dbReference>
<name>A0A3D9KGC4_9BACL</name>
<dbReference type="SMART" id="SM00471">
    <property type="entry name" value="HDc"/>
    <property type="match status" value="1"/>
</dbReference>
<organism evidence="3 4">
    <name type="scientific">Cohnella phaseoli</name>
    <dbReference type="NCBI Taxonomy" id="456490"/>
    <lineage>
        <taxon>Bacteria</taxon>
        <taxon>Bacillati</taxon>
        <taxon>Bacillota</taxon>
        <taxon>Bacilli</taxon>
        <taxon>Bacillales</taxon>
        <taxon>Paenibacillaceae</taxon>
        <taxon>Cohnella</taxon>
    </lineage>
</organism>
<keyword evidence="4" id="KW-1185">Reference proteome</keyword>
<feature type="region of interest" description="Disordered" evidence="1">
    <location>
        <begin position="56"/>
        <end position="86"/>
    </location>
</feature>
<dbReference type="OrthoDB" id="2516556at2"/>